<dbReference type="EMBL" id="JACCCZ010000001">
    <property type="protein sequence ID" value="NYF99907.1"/>
    <property type="molecule type" value="Genomic_DNA"/>
</dbReference>
<protein>
    <submittedName>
        <fullName evidence="5">4-hydroxy-2-oxoheptanedioate aldolase</fullName>
        <ecNumber evidence="5">4.1.2.52</ecNumber>
    </submittedName>
</protein>
<evidence type="ECO:0000313" key="6">
    <source>
        <dbReference type="Proteomes" id="UP000549695"/>
    </source>
</evidence>
<dbReference type="Proteomes" id="UP000549695">
    <property type="component" value="Unassembled WGS sequence"/>
</dbReference>
<dbReference type="GO" id="GO:0016832">
    <property type="term" value="F:aldehyde-lyase activity"/>
    <property type="evidence" value="ECO:0007669"/>
    <property type="project" value="TreeGrafter"/>
</dbReference>
<dbReference type="PANTHER" id="PTHR30502:SF0">
    <property type="entry name" value="PHOSPHOENOLPYRUVATE CARBOXYLASE FAMILY PROTEIN"/>
    <property type="match status" value="1"/>
</dbReference>
<organism evidence="5 6">
    <name type="scientific">Pseudonocardia alni</name>
    <name type="common">Amycolata alni</name>
    <dbReference type="NCBI Taxonomy" id="33907"/>
    <lineage>
        <taxon>Bacteria</taxon>
        <taxon>Bacillati</taxon>
        <taxon>Actinomycetota</taxon>
        <taxon>Actinomycetes</taxon>
        <taxon>Pseudonocardiales</taxon>
        <taxon>Pseudonocardiaceae</taxon>
        <taxon>Pseudonocardia</taxon>
    </lineage>
</organism>
<evidence type="ECO:0000256" key="2">
    <source>
        <dbReference type="ARBA" id="ARBA00022723"/>
    </source>
</evidence>
<dbReference type="RefSeq" id="WP_179759884.1">
    <property type="nucleotide sequence ID" value="NZ_BAAAJZ010000011.1"/>
</dbReference>
<evidence type="ECO:0000313" key="5">
    <source>
        <dbReference type="EMBL" id="NYF99907.1"/>
    </source>
</evidence>
<comment type="caution">
    <text evidence="5">The sequence shown here is derived from an EMBL/GenBank/DDBJ whole genome shotgun (WGS) entry which is preliminary data.</text>
</comment>
<dbReference type="GO" id="GO:0046872">
    <property type="term" value="F:metal ion binding"/>
    <property type="evidence" value="ECO:0007669"/>
    <property type="project" value="UniProtKB-KW"/>
</dbReference>
<keyword evidence="6" id="KW-1185">Reference proteome</keyword>
<gene>
    <name evidence="5" type="ORF">HDA37_000193</name>
</gene>
<name>A0A852VSE2_PSEA5</name>
<evidence type="ECO:0000256" key="3">
    <source>
        <dbReference type="ARBA" id="ARBA00023239"/>
    </source>
</evidence>
<dbReference type="EC" id="4.1.2.52" evidence="5"/>
<reference evidence="5 6" key="1">
    <citation type="submission" date="2020-07" db="EMBL/GenBank/DDBJ databases">
        <title>Sequencing the genomes of 1000 actinobacteria strains.</title>
        <authorList>
            <person name="Klenk H.-P."/>
        </authorList>
    </citation>
    <scope>NUCLEOTIDE SEQUENCE [LARGE SCALE GENOMIC DNA]</scope>
    <source>
        <strain evidence="5 6">DSM 44749</strain>
    </source>
</reference>
<comment type="similarity">
    <text evidence="1">Belongs to the HpcH/HpaI aldolase family.</text>
</comment>
<dbReference type="AlphaFoldDB" id="A0A852VSE2"/>
<evidence type="ECO:0000256" key="1">
    <source>
        <dbReference type="ARBA" id="ARBA00005568"/>
    </source>
</evidence>
<dbReference type="GeneID" id="98050032"/>
<keyword evidence="3 5" id="KW-0456">Lyase</keyword>
<dbReference type="InterPro" id="IPR040442">
    <property type="entry name" value="Pyrv_kinase-like_dom_sf"/>
</dbReference>
<evidence type="ECO:0000259" key="4">
    <source>
        <dbReference type="Pfam" id="PF03328"/>
    </source>
</evidence>
<dbReference type="PANTHER" id="PTHR30502">
    <property type="entry name" value="2-KETO-3-DEOXY-L-RHAMNONATE ALDOLASE"/>
    <property type="match status" value="1"/>
</dbReference>
<dbReference type="InterPro" id="IPR050251">
    <property type="entry name" value="HpcH-HpaI_aldolase"/>
</dbReference>
<dbReference type="GO" id="GO:0005737">
    <property type="term" value="C:cytoplasm"/>
    <property type="evidence" value="ECO:0007669"/>
    <property type="project" value="TreeGrafter"/>
</dbReference>
<dbReference type="Gene3D" id="3.20.20.60">
    <property type="entry name" value="Phosphoenolpyruvate-binding domains"/>
    <property type="match status" value="1"/>
</dbReference>
<dbReference type="InterPro" id="IPR015813">
    <property type="entry name" value="Pyrv/PenolPyrv_kinase-like_dom"/>
</dbReference>
<dbReference type="SUPFAM" id="SSF51621">
    <property type="entry name" value="Phosphoenolpyruvate/pyruvate domain"/>
    <property type="match status" value="1"/>
</dbReference>
<dbReference type="InterPro" id="IPR005000">
    <property type="entry name" value="Aldolase/citrate-lyase_domain"/>
</dbReference>
<accession>A0A852VSE2</accession>
<sequence>MTPDPLFTGDAVGGWLQLPSPAVAEIAGSVGFDLVCVDTQHGLIGDDTVLGMLQALSATGTPSLVRVPGHGAEGIGRALDRGADGVIVPLVDTAEQAAAAVAACRYPPDGVRSFGPVRPSWQGRDVFAPPRTVVMVETVAAVANLADIVAVDGVAAVFVGPSDLALAHGLPLAAQGDGGPESDRHAELVSGIAAVCAGAGVPVGIYCDSPAHVRRFRALGCTFTMLAAEQAILRSVLAEKLADARP</sequence>
<dbReference type="Pfam" id="PF03328">
    <property type="entry name" value="HpcH_HpaI"/>
    <property type="match status" value="1"/>
</dbReference>
<proteinExistence type="inferred from homology"/>
<keyword evidence="2" id="KW-0479">Metal-binding</keyword>
<feature type="domain" description="HpcH/HpaI aldolase/citrate lyase" evidence="4">
    <location>
        <begin position="15"/>
        <end position="176"/>
    </location>
</feature>